<keyword evidence="3" id="KW-1185">Reference proteome</keyword>
<feature type="region of interest" description="Disordered" evidence="1">
    <location>
        <begin position="440"/>
        <end position="471"/>
    </location>
</feature>
<proteinExistence type="predicted"/>
<evidence type="ECO:0000313" key="3">
    <source>
        <dbReference type="Proteomes" id="UP001597478"/>
    </source>
</evidence>
<protein>
    <recommendedName>
        <fullName evidence="4">DNA/RNA non-specific endonuclease</fullName>
    </recommendedName>
</protein>
<sequence length="557" mass="62024">MNQRHAERTPSGTSFHRGDPDLGDLPHRVRPDPDGRYTVDVHVTPDGHARIGGHRYTPEEFADILRRNGDYDGRPIRLIGCDAGSNDFARRLARELDTEVLAPNKPAWTDSNGRVFSSDYEIGPDGKVRPKIPPNGEWDVHRPDGSTAGAGDHGFTPGTAGSDKDDLDADDARARGDDNGADDTDDTDTDTDAEDSGNPASGRTTSFDTDDWDEFELDEADPRFDERFVDFDRPGLGRSDAENPYHRPNETNGPPGKSPEETVMVEDAGRDHTPAGQHATPETIRRVPEYLERFLEGHPPKLRPHTEYPVVHTKDGHEVSRTRFYTDENGDIRWVELTPGTGPMPDGSGKKAPPNPDFDYPLLPETKYRVDNFNDPDKKWDFETDERGLTKYMTGEPEYRASNPMYRDEGGDYTAQGRAGEEGRQAYRNDPDHSDVHWAGGHFGANEAGGPPGYGNMHPQMRASNSGNNKDGWVASETWRTLERQLKKVDAMAGHDVELLQTASPRRGDGLAEEVTIRWRITEPGPDGESVTRVFERVFPVVPEKVYDDPSTVVRYA</sequence>
<name>A0ABW5W9G4_9PSEU</name>
<comment type="caution">
    <text evidence="2">The sequence shown here is derived from an EMBL/GenBank/DDBJ whole genome shotgun (WGS) entry which is preliminary data.</text>
</comment>
<feature type="compositionally biased region" description="Basic and acidic residues" evidence="1">
    <location>
        <begin position="220"/>
        <end position="249"/>
    </location>
</feature>
<feature type="compositionally biased region" description="Acidic residues" evidence="1">
    <location>
        <begin position="179"/>
        <end position="195"/>
    </location>
</feature>
<organism evidence="2 3">
    <name type="scientific">Prauserella oleivorans</name>
    <dbReference type="NCBI Taxonomy" id="1478153"/>
    <lineage>
        <taxon>Bacteria</taxon>
        <taxon>Bacillati</taxon>
        <taxon>Actinomycetota</taxon>
        <taxon>Actinomycetes</taxon>
        <taxon>Pseudonocardiales</taxon>
        <taxon>Pseudonocardiaceae</taxon>
        <taxon>Prauserella</taxon>
    </lineage>
</organism>
<dbReference type="EMBL" id="JBHUOF010000019">
    <property type="protein sequence ID" value="MFD2800593.1"/>
    <property type="molecule type" value="Genomic_DNA"/>
</dbReference>
<feature type="compositionally biased region" description="Polar residues" evidence="1">
    <location>
        <begin position="198"/>
        <end position="207"/>
    </location>
</feature>
<feature type="compositionally biased region" description="Acidic residues" evidence="1">
    <location>
        <begin position="208"/>
        <end position="219"/>
    </location>
</feature>
<reference evidence="3" key="1">
    <citation type="journal article" date="2019" name="Int. J. Syst. Evol. Microbiol.">
        <title>The Global Catalogue of Microorganisms (GCM) 10K type strain sequencing project: providing services to taxonomists for standard genome sequencing and annotation.</title>
        <authorList>
            <consortium name="The Broad Institute Genomics Platform"/>
            <consortium name="The Broad Institute Genome Sequencing Center for Infectious Disease"/>
            <person name="Wu L."/>
            <person name="Ma J."/>
        </authorList>
    </citation>
    <scope>NUCLEOTIDE SEQUENCE [LARGE SCALE GENOMIC DNA]</scope>
    <source>
        <strain evidence="3">IBRC-M 10906</strain>
    </source>
</reference>
<dbReference type="Proteomes" id="UP001597478">
    <property type="component" value="Unassembled WGS sequence"/>
</dbReference>
<evidence type="ECO:0000256" key="1">
    <source>
        <dbReference type="SAM" id="MobiDB-lite"/>
    </source>
</evidence>
<gene>
    <name evidence="2" type="ORF">ACFS2C_14440</name>
</gene>
<feature type="region of interest" description="Disordered" evidence="1">
    <location>
        <begin position="104"/>
        <end position="286"/>
    </location>
</feature>
<accession>A0ABW5W9G4</accession>
<dbReference type="RefSeq" id="WP_377392306.1">
    <property type="nucleotide sequence ID" value="NZ_JBHSAN010000028.1"/>
</dbReference>
<evidence type="ECO:0008006" key="4">
    <source>
        <dbReference type="Google" id="ProtNLM"/>
    </source>
</evidence>
<feature type="compositionally biased region" description="Basic and acidic residues" evidence="1">
    <location>
        <begin position="16"/>
        <end position="35"/>
    </location>
</feature>
<feature type="region of interest" description="Disordered" evidence="1">
    <location>
        <begin position="1"/>
        <end position="35"/>
    </location>
</feature>
<evidence type="ECO:0000313" key="2">
    <source>
        <dbReference type="EMBL" id="MFD2800593.1"/>
    </source>
</evidence>